<feature type="domain" description="SWIM-type" evidence="4">
    <location>
        <begin position="39"/>
        <end position="73"/>
    </location>
</feature>
<reference evidence="5" key="1">
    <citation type="journal article" date="2022" name="Proc. Natl. Acad. Sci. U.S.A.">
        <title>Life cycle and functional genomics of the unicellular red alga Galdieria for elucidating algal and plant evolution and industrial use.</title>
        <authorList>
            <person name="Hirooka S."/>
            <person name="Itabashi T."/>
            <person name="Ichinose T.M."/>
            <person name="Onuma R."/>
            <person name="Fujiwara T."/>
            <person name="Yamashita S."/>
            <person name="Jong L.W."/>
            <person name="Tomita R."/>
            <person name="Iwane A.H."/>
            <person name="Miyagishima S.Y."/>
        </authorList>
    </citation>
    <scope>NUCLEOTIDE SEQUENCE</scope>
    <source>
        <strain evidence="5">NBRC 102759</strain>
    </source>
</reference>
<evidence type="ECO:0000256" key="2">
    <source>
        <dbReference type="SAM" id="MobiDB-lite"/>
    </source>
</evidence>
<comment type="caution">
    <text evidence="5">The sequence shown here is derived from an EMBL/GenBank/DDBJ whole genome shotgun (WGS) entry which is preliminary data.</text>
</comment>
<dbReference type="AlphaFoldDB" id="A0A9C7UT18"/>
<name>A0A9C7UT18_9RHOD</name>
<sequence length="292" mass="33393">MIRPRLERAKKQRLYLLAVNSSEQASPSFAILGSTGNVYTVWFQGGRPKCNCIDHRVRKTFCKHIIFVLLRILKVPEQQIEKLCNSTLSESELQGLVTNVTAHVEEQYLAPQNTLEEFKSIVGDVGGSLSSRRKPLVPRRETNTECPICFENFSTEQDAEPILYCKWGCGNAVHKDCFDKWSSAKVEAGQEVTCVYCRTPWERSEGSKTESRQILSGRRLIKLRNPYERENILIERTFSSKSSTKSRKGSSEVQRKKKFIKGCSESSRGSRPNLRRRLGTKSKRGVNKDKRR</sequence>
<evidence type="ECO:0008006" key="7">
    <source>
        <dbReference type="Google" id="ProtNLM"/>
    </source>
</evidence>
<dbReference type="PROSITE" id="PS50966">
    <property type="entry name" value="ZF_SWIM"/>
    <property type="match status" value="1"/>
</dbReference>
<evidence type="ECO:0000259" key="4">
    <source>
        <dbReference type="PROSITE" id="PS50966"/>
    </source>
</evidence>
<feature type="domain" description="RING-type" evidence="3">
    <location>
        <begin position="146"/>
        <end position="198"/>
    </location>
</feature>
<proteinExistence type="predicted"/>
<dbReference type="EMBL" id="BQMJ01000053">
    <property type="protein sequence ID" value="GJQ14242.1"/>
    <property type="molecule type" value="Genomic_DNA"/>
</dbReference>
<evidence type="ECO:0000259" key="3">
    <source>
        <dbReference type="PROSITE" id="PS50089"/>
    </source>
</evidence>
<dbReference type="PANTHER" id="PTHR21540">
    <property type="entry name" value="RING FINGER AND SWIM DOMAIN-CONTAINING PROTEIN 2"/>
    <property type="match status" value="1"/>
</dbReference>
<evidence type="ECO:0000313" key="5">
    <source>
        <dbReference type="EMBL" id="GJQ14242.1"/>
    </source>
</evidence>
<dbReference type="PROSITE" id="PS50089">
    <property type="entry name" value="ZF_RING_2"/>
    <property type="match status" value="1"/>
</dbReference>
<evidence type="ECO:0000256" key="1">
    <source>
        <dbReference type="PROSITE-ProRule" id="PRU00175"/>
    </source>
</evidence>
<accession>A0A9C7UT18</accession>
<dbReference type="InterPro" id="IPR039903">
    <property type="entry name" value="Zswim2"/>
</dbReference>
<keyword evidence="1" id="KW-0479">Metal-binding</keyword>
<keyword evidence="1" id="KW-0863">Zinc-finger</keyword>
<dbReference type="GO" id="GO:0061630">
    <property type="term" value="F:ubiquitin protein ligase activity"/>
    <property type="evidence" value="ECO:0007669"/>
    <property type="project" value="InterPro"/>
</dbReference>
<dbReference type="Proteomes" id="UP001061958">
    <property type="component" value="Unassembled WGS sequence"/>
</dbReference>
<reference evidence="5" key="2">
    <citation type="submission" date="2022-01" db="EMBL/GenBank/DDBJ databases">
        <authorList>
            <person name="Hirooka S."/>
            <person name="Miyagishima S.Y."/>
        </authorList>
    </citation>
    <scope>NUCLEOTIDE SEQUENCE</scope>
    <source>
        <strain evidence="5">NBRC 102759</strain>
    </source>
</reference>
<dbReference type="Gene3D" id="3.30.40.10">
    <property type="entry name" value="Zinc/RING finger domain, C3HC4 (zinc finger)"/>
    <property type="match status" value="1"/>
</dbReference>
<protein>
    <recommendedName>
        <fullName evidence="7">SWIM-type domain-containing protein</fullName>
    </recommendedName>
</protein>
<gene>
    <name evidence="5" type="ORF">GpartN1_g6033.t1</name>
</gene>
<keyword evidence="1" id="KW-0862">Zinc</keyword>
<dbReference type="InterPro" id="IPR007527">
    <property type="entry name" value="Znf_SWIM"/>
</dbReference>
<dbReference type="OrthoDB" id="2122982at2759"/>
<feature type="region of interest" description="Disordered" evidence="2">
    <location>
        <begin position="239"/>
        <end position="292"/>
    </location>
</feature>
<dbReference type="InterPro" id="IPR001841">
    <property type="entry name" value="Znf_RING"/>
</dbReference>
<dbReference type="InterPro" id="IPR013083">
    <property type="entry name" value="Znf_RING/FYVE/PHD"/>
</dbReference>
<keyword evidence="6" id="KW-1185">Reference proteome</keyword>
<dbReference type="SUPFAM" id="SSF57850">
    <property type="entry name" value="RING/U-box"/>
    <property type="match status" value="1"/>
</dbReference>
<dbReference type="Pfam" id="PF13639">
    <property type="entry name" value="zf-RING_2"/>
    <property type="match status" value="1"/>
</dbReference>
<dbReference type="PANTHER" id="PTHR21540:SF0">
    <property type="entry name" value="PHD FAMILY PROTEIN"/>
    <property type="match status" value="1"/>
</dbReference>
<organism evidence="5 6">
    <name type="scientific">Galdieria partita</name>
    <dbReference type="NCBI Taxonomy" id="83374"/>
    <lineage>
        <taxon>Eukaryota</taxon>
        <taxon>Rhodophyta</taxon>
        <taxon>Bangiophyceae</taxon>
        <taxon>Galdieriales</taxon>
        <taxon>Galdieriaceae</taxon>
        <taxon>Galdieria</taxon>
    </lineage>
</organism>
<feature type="compositionally biased region" description="Basic residues" evidence="2">
    <location>
        <begin position="273"/>
        <end position="292"/>
    </location>
</feature>
<evidence type="ECO:0000313" key="6">
    <source>
        <dbReference type="Proteomes" id="UP001061958"/>
    </source>
</evidence>
<dbReference type="GO" id="GO:0008270">
    <property type="term" value="F:zinc ion binding"/>
    <property type="evidence" value="ECO:0007669"/>
    <property type="project" value="UniProtKB-KW"/>
</dbReference>